<evidence type="ECO:0000256" key="1">
    <source>
        <dbReference type="ARBA" id="ARBA00004141"/>
    </source>
</evidence>
<evidence type="ECO:0000256" key="2">
    <source>
        <dbReference type="ARBA" id="ARBA00007262"/>
    </source>
</evidence>
<keyword evidence="6" id="KW-0732">Signal</keyword>
<comment type="similarity">
    <text evidence="2">Belongs to the IFI6/IFI27 family.</text>
</comment>
<dbReference type="VEuPathDB" id="FungiDB:F4678DRAFT_209606"/>
<dbReference type="Proteomes" id="UP001148614">
    <property type="component" value="Unassembled WGS sequence"/>
</dbReference>
<evidence type="ECO:0000256" key="3">
    <source>
        <dbReference type="ARBA" id="ARBA00022692"/>
    </source>
</evidence>
<dbReference type="Pfam" id="PF06140">
    <property type="entry name" value="Ifi-6-16"/>
    <property type="match status" value="1"/>
</dbReference>
<dbReference type="AlphaFoldDB" id="A0A9W8TNA9"/>
<evidence type="ECO:0000256" key="5">
    <source>
        <dbReference type="ARBA" id="ARBA00023136"/>
    </source>
</evidence>
<feature type="signal peptide" evidence="6">
    <location>
        <begin position="1"/>
        <end position="22"/>
    </location>
</feature>
<accession>A0A9W8TNA9</accession>
<dbReference type="Gene3D" id="6.10.110.10">
    <property type="match status" value="1"/>
</dbReference>
<comment type="subcellular location">
    <subcellularLocation>
        <location evidence="1">Membrane</location>
        <topology evidence="1">Multi-pass membrane protein</topology>
    </subcellularLocation>
</comment>
<dbReference type="PANTHER" id="PTHR16932">
    <property type="entry name" value="INTERFERON ALPHA-INDUCIBLE PROTEIN 27"/>
    <property type="match status" value="1"/>
</dbReference>
<dbReference type="PANTHER" id="PTHR16932:SF18">
    <property type="entry name" value="INTERFERON, ALPHA-INDUCIBLE PROTEIN 27-LIKE 2"/>
    <property type="match status" value="1"/>
</dbReference>
<sequence length="235" mass="25177">MLAVHVAWLYLALALYFPECAANLPPGVSGPRWPSFFEAPQFHLNIAKKDIEEALKPKDDAPGPRRPTIFEAPEFHLNIAKKDIEAVFKPKENTLSPRWPTIFEAPEFHLNIAIKDTTNAGRNVARGVGEWITRAQEDLETNPVGTLLGAMWDVTKFGVVLVPGLLWGPVLNFLGFGAAGIGQGTIAAAVQSILGPIAPGSVFAFLQSAGAGGYGVATMDLLTRGGLVLKELLGL</sequence>
<evidence type="ECO:0000256" key="6">
    <source>
        <dbReference type="SAM" id="SignalP"/>
    </source>
</evidence>
<feature type="chain" id="PRO_5040768823" evidence="6">
    <location>
        <begin position="23"/>
        <end position="235"/>
    </location>
</feature>
<evidence type="ECO:0000313" key="8">
    <source>
        <dbReference type="Proteomes" id="UP001148614"/>
    </source>
</evidence>
<gene>
    <name evidence="7" type="ORF">NPX13_g2924</name>
</gene>
<keyword evidence="8" id="KW-1185">Reference proteome</keyword>
<keyword evidence="5" id="KW-0472">Membrane</keyword>
<protein>
    <submittedName>
        <fullName evidence="7">Uncharacterized protein</fullName>
    </submittedName>
</protein>
<keyword evidence="4" id="KW-1133">Transmembrane helix</keyword>
<evidence type="ECO:0000256" key="4">
    <source>
        <dbReference type="ARBA" id="ARBA00022989"/>
    </source>
</evidence>
<name>A0A9W8TNA9_9PEZI</name>
<proteinExistence type="inferred from homology"/>
<dbReference type="EMBL" id="JANPWZ010000333">
    <property type="protein sequence ID" value="KAJ3577642.1"/>
    <property type="molecule type" value="Genomic_DNA"/>
</dbReference>
<comment type="caution">
    <text evidence="7">The sequence shown here is derived from an EMBL/GenBank/DDBJ whole genome shotgun (WGS) entry which is preliminary data.</text>
</comment>
<keyword evidence="3" id="KW-0812">Transmembrane</keyword>
<evidence type="ECO:0000313" key="7">
    <source>
        <dbReference type="EMBL" id="KAJ3577642.1"/>
    </source>
</evidence>
<dbReference type="InterPro" id="IPR038213">
    <property type="entry name" value="IFI6/IFI27-like_sf"/>
</dbReference>
<organism evidence="7 8">
    <name type="scientific">Xylaria arbuscula</name>
    <dbReference type="NCBI Taxonomy" id="114810"/>
    <lineage>
        <taxon>Eukaryota</taxon>
        <taxon>Fungi</taxon>
        <taxon>Dikarya</taxon>
        <taxon>Ascomycota</taxon>
        <taxon>Pezizomycotina</taxon>
        <taxon>Sordariomycetes</taxon>
        <taxon>Xylariomycetidae</taxon>
        <taxon>Xylariales</taxon>
        <taxon>Xylariaceae</taxon>
        <taxon>Xylaria</taxon>
    </lineage>
</organism>
<reference evidence="7" key="1">
    <citation type="submission" date="2022-07" db="EMBL/GenBank/DDBJ databases">
        <title>Genome Sequence of Xylaria arbuscula.</title>
        <authorList>
            <person name="Buettner E."/>
        </authorList>
    </citation>
    <scope>NUCLEOTIDE SEQUENCE</scope>
    <source>
        <strain evidence="7">VT107</strain>
    </source>
</reference>
<dbReference type="InterPro" id="IPR009311">
    <property type="entry name" value="IFI6/IFI27-like"/>
</dbReference>
<dbReference type="GO" id="GO:0016020">
    <property type="term" value="C:membrane"/>
    <property type="evidence" value="ECO:0007669"/>
    <property type="project" value="UniProtKB-SubCell"/>
</dbReference>